<dbReference type="EC" id="3.1.4.12" evidence="6"/>
<dbReference type="Pfam" id="PF25490">
    <property type="entry name" value="DUF7910"/>
    <property type="match status" value="1"/>
</dbReference>
<dbReference type="Pfam" id="PF03372">
    <property type="entry name" value="Exo_endo_phos"/>
    <property type="match status" value="1"/>
</dbReference>
<accession>A0A1X7AFF1</accession>
<dbReference type="Proteomes" id="UP000196573">
    <property type="component" value="Unassembled WGS sequence"/>
</dbReference>
<dbReference type="InterPro" id="IPR017766">
    <property type="entry name" value="Sphingomyelinase/PLipase_C"/>
</dbReference>
<evidence type="ECO:0000259" key="5">
    <source>
        <dbReference type="Pfam" id="PF25490"/>
    </source>
</evidence>
<feature type="domain" description="Endonuclease/exonuclease/phosphatase" evidence="4">
    <location>
        <begin position="165"/>
        <end position="410"/>
    </location>
</feature>
<dbReference type="CDD" id="cd09078">
    <property type="entry name" value="nSMase"/>
    <property type="match status" value="1"/>
</dbReference>
<organism evidence="6 7">
    <name type="scientific">Parendozoicomonas haliclonae</name>
    <dbReference type="NCBI Taxonomy" id="1960125"/>
    <lineage>
        <taxon>Bacteria</taxon>
        <taxon>Pseudomonadati</taxon>
        <taxon>Pseudomonadota</taxon>
        <taxon>Gammaproteobacteria</taxon>
        <taxon>Oceanospirillales</taxon>
        <taxon>Endozoicomonadaceae</taxon>
        <taxon>Parendozoicomonas</taxon>
    </lineage>
</organism>
<dbReference type="InterPro" id="IPR036691">
    <property type="entry name" value="Endo/exonu/phosph_ase_sf"/>
</dbReference>
<dbReference type="OrthoDB" id="338539at2"/>
<reference evidence="6 7" key="1">
    <citation type="submission" date="2017-03" db="EMBL/GenBank/DDBJ databases">
        <authorList>
            <person name="Afonso C.L."/>
            <person name="Miller P.J."/>
            <person name="Scott M.A."/>
            <person name="Spackman E."/>
            <person name="Goraichik I."/>
            <person name="Dimitrov K.M."/>
            <person name="Suarez D.L."/>
            <person name="Swayne D.E."/>
        </authorList>
    </citation>
    <scope>NUCLEOTIDE SEQUENCE [LARGE SCALE GENOMIC DNA]</scope>
    <source>
        <strain evidence="6">SB41UT1</strain>
    </source>
</reference>
<name>A0A1X7AFF1_9GAMM</name>
<evidence type="ECO:0000256" key="2">
    <source>
        <dbReference type="ARBA" id="ARBA00022801"/>
    </source>
</evidence>
<dbReference type="EMBL" id="FWPT01000002">
    <property type="protein sequence ID" value="SMA37615.1"/>
    <property type="molecule type" value="Genomic_DNA"/>
</dbReference>
<feature type="chain" id="PRO_5012823940" evidence="3">
    <location>
        <begin position="24"/>
        <end position="561"/>
    </location>
</feature>
<dbReference type="Gene3D" id="2.80.10.50">
    <property type="match status" value="1"/>
</dbReference>
<gene>
    <name evidence="6" type="primary">sph</name>
    <name evidence="6" type="ORF">EHSB41UT_00769</name>
</gene>
<dbReference type="PANTHER" id="PTHR16320">
    <property type="entry name" value="SPHINGOMYELINASE FAMILY MEMBER"/>
    <property type="match status" value="1"/>
</dbReference>
<keyword evidence="7" id="KW-1185">Reference proteome</keyword>
<keyword evidence="1 3" id="KW-0732">Signal</keyword>
<feature type="signal peptide" evidence="3">
    <location>
        <begin position="1"/>
        <end position="23"/>
    </location>
</feature>
<dbReference type="GO" id="GO:0004767">
    <property type="term" value="F:sphingomyelin phosphodiesterase activity"/>
    <property type="evidence" value="ECO:0007669"/>
    <property type="project" value="UniProtKB-EC"/>
</dbReference>
<feature type="domain" description="DUF7910" evidence="5">
    <location>
        <begin position="433"/>
        <end position="536"/>
    </location>
</feature>
<dbReference type="SUPFAM" id="SSF50405">
    <property type="entry name" value="Actin-crosslinking proteins"/>
    <property type="match status" value="1"/>
</dbReference>
<evidence type="ECO:0000256" key="3">
    <source>
        <dbReference type="SAM" id="SignalP"/>
    </source>
</evidence>
<dbReference type="InterPro" id="IPR008999">
    <property type="entry name" value="Actin-crosslinking"/>
</dbReference>
<dbReference type="Gene3D" id="3.60.10.10">
    <property type="entry name" value="Endonuclease/exonuclease/phosphatase"/>
    <property type="match status" value="1"/>
</dbReference>
<keyword evidence="2 6" id="KW-0378">Hydrolase</keyword>
<dbReference type="CDD" id="cd00257">
    <property type="entry name" value="beta-trefoil_FSCN-like"/>
    <property type="match status" value="1"/>
</dbReference>
<dbReference type="AlphaFoldDB" id="A0A1X7AFF1"/>
<dbReference type="PANTHER" id="PTHR16320:SF23">
    <property type="entry name" value="SPHINGOMYELINASE C 1"/>
    <property type="match status" value="1"/>
</dbReference>
<evidence type="ECO:0000313" key="6">
    <source>
        <dbReference type="EMBL" id="SMA37615.1"/>
    </source>
</evidence>
<evidence type="ECO:0000259" key="4">
    <source>
        <dbReference type="Pfam" id="PF03372"/>
    </source>
</evidence>
<evidence type="ECO:0000256" key="1">
    <source>
        <dbReference type="ARBA" id="ARBA00022729"/>
    </source>
</evidence>
<dbReference type="GO" id="GO:0005576">
    <property type="term" value="C:extracellular region"/>
    <property type="evidence" value="ECO:0007669"/>
    <property type="project" value="InterPro"/>
</dbReference>
<dbReference type="RefSeq" id="WP_087107096.1">
    <property type="nucleotide sequence ID" value="NZ_CBCSCN010000014.1"/>
</dbReference>
<dbReference type="InterPro" id="IPR038772">
    <property type="entry name" value="Sph/SMPD2-like"/>
</dbReference>
<proteinExistence type="predicted"/>
<dbReference type="InterPro" id="IPR005135">
    <property type="entry name" value="Endo/exonuclease/phosphatase"/>
</dbReference>
<sequence>MRYPFVKTLMCSVLVGASLSAMADKTITLTNSTLEPITVSTVSNAEPGSYEQLNTTVPALGTADVLLIKDQDETFSFKTSVYGASSTIELVQESNGQAVTAGSYGQDFDLPLSDTGAIRRADAVWDDKDVTIAQKVDGDKVSYVINSKPVVIGDTPANNFNMLVYNAWGITLFGSKKIPERFEQMPEWMVGYDVVVFSELFDDIPSDKLRAAIREDYPYQTGKAFKVGKLLEAGNRIVSRWPIMDEDYEFYNDCNAEQCVASRATIYVKISKMGKPYHIFGTHVQSAPEPENTAARLSQIAQMGDFIRSKNIPADEPILMAGDFNVNKLTVPMDYETMVESLDAIEPANTGFDKTVDSVNNDWVRDPLIEYLDYAFYGRNNLIPLESTQHVFAPRTTADSLWGEWNLSDHYAVLGSYVFPGEEYPARAAFPYDGDAVHFRTHNGHFMRTMSGGDSFLSAGSDEIGTWETYIIEQVSGNKVALKANNGRYVRLDSKLFGTLKTDGKGIGERETFEMIDLGDNRVALKAANGRYLRADFGGGAGLSAGAGSVKGYETFELIRP</sequence>
<evidence type="ECO:0000313" key="7">
    <source>
        <dbReference type="Proteomes" id="UP000196573"/>
    </source>
</evidence>
<protein>
    <submittedName>
        <fullName evidence="6">Sphingomyelinase C</fullName>
        <ecNumber evidence="6">3.1.4.12</ecNumber>
    </submittedName>
</protein>
<dbReference type="InterPro" id="IPR057232">
    <property type="entry name" value="DUF7910"/>
</dbReference>
<dbReference type="SUPFAM" id="SSF56219">
    <property type="entry name" value="DNase I-like"/>
    <property type="match status" value="1"/>
</dbReference>